<feature type="region of interest" description="Disordered" evidence="1">
    <location>
        <begin position="78"/>
        <end position="158"/>
    </location>
</feature>
<dbReference type="EMBL" id="GDJX01003666">
    <property type="protein sequence ID" value="JAT64270.1"/>
    <property type="molecule type" value="Transcribed_RNA"/>
</dbReference>
<evidence type="ECO:0000256" key="1">
    <source>
        <dbReference type="SAM" id="MobiDB-lite"/>
    </source>
</evidence>
<feature type="region of interest" description="Disordered" evidence="1">
    <location>
        <begin position="16"/>
        <end position="60"/>
    </location>
</feature>
<proteinExistence type="predicted"/>
<name>A0A1D1ZBK6_9ARAE</name>
<protein>
    <submittedName>
        <fullName evidence="2">Uncharacterized protein</fullName>
    </submittedName>
</protein>
<reference evidence="2" key="1">
    <citation type="submission" date="2015-07" db="EMBL/GenBank/DDBJ databases">
        <title>Transcriptome Assembly of Anthurium amnicola.</title>
        <authorList>
            <person name="Suzuki J."/>
        </authorList>
    </citation>
    <scope>NUCLEOTIDE SEQUENCE</scope>
</reference>
<feature type="compositionally biased region" description="Basic residues" evidence="1">
    <location>
        <begin position="125"/>
        <end position="140"/>
    </location>
</feature>
<organism evidence="2">
    <name type="scientific">Anthurium amnicola</name>
    <dbReference type="NCBI Taxonomy" id="1678845"/>
    <lineage>
        <taxon>Eukaryota</taxon>
        <taxon>Viridiplantae</taxon>
        <taxon>Streptophyta</taxon>
        <taxon>Embryophyta</taxon>
        <taxon>Tracheophyta</taxon>
        <taxon>Spermatophyta</taxon>
        <taxon>Magnoliopsida</taxon>
        <taxon>Liliopsida</taxon>
        <taxon>Araceae</taxon>
        <taxon>Pothoideae</taxon>
        <taxon>Potheae</taxon>
        <taxon>Anthurium</taxon>
    </lineage>
</organism>
<evidence type="ECO:0000313" key="2">
    <source>
        <dbReference type="EMBL" id="JAT64270.1"/>
    </source>
</evidence>
<gene>
    <name evidence="2" type="ORF">g.44780</name>
</gene>
<feature type="non-terminal residue" evidence="2">
    <location>
        <position position="225"/>
    </location>
</feature>
<dbReference type="PANTHER" id="PTHR31681">
    <property type="entry name" value="C2H2-LIKE ZINC FINGER PROTEIN"/>
    <property type="match status" value="1"/>
</dbReference>
<dbReference type="AlphaFoldDB" id="A0A1D1ZBK6"/>
<dbReference type="PANTHER" id="PTHR31681:SF47">
    <property type="entry name" value="SULFATED SURFACE-LIKE GLYCOPROTEIN"/>
    <property type="match status" value="1"/>
</dbReference>
<accession>A0A1D1ZBK6</accession>
<sequence>MATGWVKSLQCRSNAVDDVYHPKPPPPVNDHQQQQQKQQPWWHKKNRKPGPPLLPLGCGANTSQALRDVVALFPKHPLPRTAIPKKPPPVTTPALFATPSPSPPLKEKPPKQSKPKPCHQDKPTRQSRRDHHHHQKGSRPKSREPTPSLPTMTELPAGHSSRRVVEIIFCSSWSGTGAAAPFPGVIEVLFKVRNPPRTVARFEEYREAVRSRAGPGDARCAADGN</sequence>